<keyword evidence="4" id="KW-1185">Reference proteome</keyword>
<dbReference type="RefSeq" id="WP_336402731.1">
    <property type="nucleotide sequence ID" value="NZ_JBAPLU010000002.1"/>
</dbReference>
<dbReference type="GO" id="GO:0003677">
    <property type="term" value="F:DNA binding"/>
    <property type="evidence" value="ECO:0007669"/>
    <property type="project" value="UniProtKB-KW"/>
</dbReference>
<sequence>METTIDGAGRLVVPKALRDALGLTPGATVDISLYGGGLQVVPGGRAARLVDIGDGKLAIETDGPVDDDLMFGLIDEGRR</sequence>
<dbReference type="InterPro" id="IPR037914">
    <property type="entry name" value="SpoVT-AbrB_sf"/>
</dbReference>
<keyword evidence="1 3" id="KW-0238">DNA-binding</keyword>
<comment type="caution">
    <text evidence="3">The sequence shown here is derived from an EMBL/GenBank/DDBJ whole genome shotgun (WGS) entry which is preliminary data.</text>
</comment>
<dbReference type="SUPFAM" id="SSF89447">
    <property type="entry name" value="AbrB/MazE/MraZ-like"/>
    <property type="match status" value="1"/>
</dbReference>
<proteinExistence type="predicted"/>
<dbReference type="SMART" id="SM00966">
    <property type="entry name" value="SpoVT_AbrB"/>
    <property type="match status" value="1"/>
</dbReference>
<protein>
    <submittedName>
        <fullName evidence="3">AbrB/MazE/SpoVT family DNA-binding domain-containing protein</fullName>
    </submittedName>
</protein>
<reference evidence="3 4" key="1">
    <citation type="submission" date="2024-03" db="EMBL/GenBank/DDBJ databases">
        <title>Draft genome sequence of Klenkia sp. LSe6-5.</title>
        <authorList>
            <person name="Duangmal K."/>
            <person name="Chantavorakit T."/>
        </authorList>
    </citation>
    <scope>NUCLEOTIDE SEQUENCE [LARGE SCALE GENOMIC DNA]</scope>
    <source>
        <strain evidence="3 4">LSe6-5</strain>
    </source>
</reference>
<dbReference type="EMBL" id="JBAPLU010000002">
    <property type="protein sequence ID" value="MEI4270586.1"/>
    <property type="molecule type" value="Genomic_DNA"/>
</dbReference>
<evidence type="ECO:0000313" key="4">
    <source>
        <dbReference type="Proteomes" id="UP001361570"/>
    </source>
</evidence>
<dbReference type="Proteomes" id="UP001361570">
    <property type="component" value="Unassembled WGS sequence"/>
</dbReference>
<accession>A0ABU8DQ74</accession>
<name>A0ABU8DQ74_9ACTN</name>
<dbReference type="Gene3D" id="2.10.260.10">
    <property type="match status" value="1"/>
</dbReference>
<dbReference type="Pfam" id="PF04014">
    <property type="entry name" value="MazE_antitoxin"/>
    <property type="match status" value="1"/>
</dbReference>
<dbReference type="NCBIfam" id="TIGR01439">
    <property type="entry name" value="lp_hng_hel_AbrB"/>
    <property type="match status" value="1"/>
</dbReference>
<evidence type="ECO:0000313" key="3">
    <source>
        <dbReference type="EMBL" id="MEI4270586.1"/>
    </source>
</evidence>
<organism evidence="3 4">
    <name type="scientific">Klenkia sesuvii</name>
    <dbReference type="NCBI Taxonomy" id="3103137"/>
    <lineage>
        <taxon>Bacteria</taxon>
        <taxon>Bacillati</taxon>
        <taxon>Actinomycetota</taxon>
        <taxon>Actinomycetes</taxon>
        <taxon>Geodermatophilales</taxon>
        <taxon>Geodermatophilaceae</taxon>
        <taxon>Klenkia</taxon>
    </lineage>
</organism>
<gene>
    <name evidence="3" type="ORF">TEK04_02520</name>
</gene>
<feature type="domain" description="SpoVT-AbrB" evidence="2">
    <location>
        <begin position="1"/>
        <end position="45"/>
    </location>
</feature>
<evidence type="ECO:0000256" key="1">
    <source>
        <dbReference type="PROSITE-ProRule" id="PRU01076"/>
    </source>
</evidence>
<dbReference type="PROSITE" id="PS51740">
    <property type="entry name" value="SPOVT_ABRB"/>
    <property type="match status" value="1"/>
</dbReference>
<dbReference type="InterPro" id="IPR007159">
    <property type="entry name" value="SpoVT-AbrB_dom"/>
</dbReference>
<evidence type="ECO:0000259" key="2">
    <source>
        <dbReference type="PROSITE" id="PS51740"/>
    </source>
</evidence>